<protein>
    <submittedName>
        <fullName evidence="2">Glycosyl transferase family A</fullName>
    </submittedName>
</protein>
<evidence type="ECO:0000259" key="1">
    <source>
        <dbReference type="Pfam" id="PF00535"/>
    </source>
</evidence>
<dbReference type="AlphaFoldDB" id="A0A223KVH0"/>
<dbReference type="Pfam" id="PF00535">
    <property type="entry name" value="Glycos_transf_2"/>
    <property type="match status" value="1"/>
</dbReference>
<evidence type="ECO:0000313" key="3">
    <source>
        <dbReference type="Proteomes" id="UP000215224"/>
    </source>
</evidence>
<proteinExistence type="predicted"/>
<sequence>MLKILKKRIINILEWFFYKFFNSSQRRKIFTLLSSKNRKRVKKLFKKGKTQTNLRKIEQLRYKLRNLGFFEEALKDLEDLYKNSPNAVLRKSAAWEIALWHANKQTPEGAKECLKYIPFLYEGEQDKEQLRQITIIEAECLIAVNKNEEAKRTLLTALKREEHPDLFLALANCETNVDERLKWINKMYTFYRLTSVLLEEETTKNFYDNLSHKKAKAVYKENSGKVSIIIPVYNAEDVIETSLNSVLTQTWKNLEIIVVDDCSSDSTVQLVEEIQKKDERLKLVKASKNGGAYTARNLALQVATGDFITINDADDWSHPEKIEKQVTHLLNNPRIIGNTSQQARATENLKFFRRGKPGLYIFSNMSSFMFRRKKVTKALGYWDCVRFGADSEFIKRIKHVFGEDSILELPTGPLSFQRQSESSLTGNSYFGFPGYFMGARKEYLEAQVDYHKKAENLYYDFPQKNRPFPIPEPMKPNRLPRDTRKHFDVIILSDFRLDGGSTLSSVEEIKAHKQIGLKTGLIQLARYDYSPKKKINQKVRDLLDGENVEMIVYGENVSCDTLIVRYPPVLQVKQEYIPNVEAKEIRLIINQTPMSDYGPQGVLRYDLKTVKDRLIEYFGNAGIWHPIGPLVRQALENYHSQSLSEIPLAKEDWTNIINLNDWKENDRQISESKANNIVIGRHSRDNVVKWPNDKEQLLSIYPEQEEYEVRVLGGANSVKDVLGYIPENWSVYKFGEVAPKEFLANLDVFVYFTHPNWIESYGRVIIEAMAVGIPVILPKQYEILFGEAAIYSKPSEVKNVINNLLADPHLYEEQIEKGWNYVKENASYETHYRRLKLRAYNN</sequence>
<dbReference type="InterPro" id="IPR050834">
    <property type="entry name" value="Glycosyltransf_2"/>
</dbReference>
<dbReference type="PANTHER" id="PTHR43685:SF2">
    <property type="entry name" value="GLYCOSYLTRANSFERASE 2-LIKE DOMAIN-CONTAINING PROTEIN"/>
    <property type="match status" value="1"/>
</dbReference>
<dbReference type="InterPro" id="IPR001173">
    <property type="entry name" value="Glyco_trans_2-like"/>
</dbReference>
<feature type="domain" description="Glycosyltransferase 2-like" evidence="1">
    <location>
        <begin position="227"/>
        <end position="340"/>
    </location>
</feature>
<organism evidence="2 3">
    <name type="scientific">Sutcliffiella cohnii</name>
    <dbReference type="NCBI Taxonomy" id="33932"/>
    <lineage>
        <taxon>Bacteria</taxon>
        <taxon>Bacillati</taxon>
        <taxon>Bacillota</taxon>
        <taxon>Bacilli</taxon>
        <taxon>Bacillales</taxon>
        <taxon>Bacillaceae</taxon>
        <taxon>Sutcliffiella</taxon>
    </lineage>
</organism>
<dbReference type="CDD" id="cd00761">
    <property type="entry name" value="Glyco_tranf_GTA_type"/>
    <property type="match status" value="1"/>
</dbReference>
<gene>
    <name evidence="2" type="ORF">BC6307_19970</name>
</gene>
<reference evidence="2 3" key="1">
    <citation type="submission" date="2016-12" db="EMBL/GenBank/DDBJ databases">
        <title>The whole genome sequencing and assembly of Bacillus cohnii DSM 6307T strain.</title>
        <authorList>
            <person name="Lee Y.-J."/>
            <person name="Yi H."/>
            <person name="Bahn Y.-S."/>
            <person name="Kim J.F."/>
            <person name="Lee D.-W."/>
        </authorList>
    </citation>
    <scope>NUCLEOTIDE SEQUENCE [LARGE SCALE GENOMIC DNA]</scope>
    <source>
        <strain evidence="2 3">DSM 6307</strain>
    </source>
</reference>
<accession>A0A223KVH0</accession>
<dbReference type="GO" id="GO:0016740">
    <property type="term" value="F:transferase activity"/>
    <property type="evidence" value="ECO:0007669"/>
    <property type="project" value="UniProtKB-KW"/>
</dbReference>
<dbReference type="EMBL" id="CP018866">
    <property type="protein sequence ID" value="AST93377.1"/>
    <property type="molecule type" value="Genomic_DNA"/>
</dbReference>
<dbReference type="Gene3D" id="3.90.550.10">
    <property type="entry name" value="Spore Coat Polysaccharide Biosynthesis Protein SpsA, Chain A"/>
    <property type="match status" value="1"/>
</dbReference>
<name>A0A223KVH0_9BACI</name>
<dbReference type="Proteomes" id="UP000215224">
    <property type="component" value="Chromosome"/>
</dbReference>
<dbReference type="SUPFAM" id="SSF53448">
    <property type="entry name" value="Nucleotide-diphospho-sugar transferases"/>
    <property type="match status" value="1"/>
</dbReference>
<dbReference type="Gene3D" id="3.40.50.2000">
    <property type="entry name" value="Glycogen Phosphorylase B"/>
    <property type="match status" value="1"/>
</dbReference>
<evidence type="ECO:0000313" key="2">
    <source>
        <dbReference type="EMBL" id="AST93377.1"/>
    </source>
</evidence>
<keyword evidence="2" id="KW-0808">Transferase</keyword>
<dbReference type="PANTHER" id="PTHR43685">
    <property type="entry name" value="GLYCOSYLTRANSFERASE"/>
    <property type="match status" value="1"/>
</dbReference>
<dbReference type="STRING" id="1314751.GCA_001591425_02894"/>
<keyword evidence="3" id="KW-1185">Reference proteome</keyword>
<dbReference type="InterPro" id="IPR029044">
    <property type="entry name" value="Nucleotide-diphossugar_trans"/>
</dbReference>
<dbReference type="KEGG" id="bcoh:BC6307_19970"/>
<dbReference type="SUPFAM" id="SSF53756">
    <property type="entry name" value="UDP-Glycosyltransferase/glycogen phosphorylase"/>
    <property type="match status" value="1"/>
</dbReference>